<gene>
    <name evidence="2" type="ORF">NV36_11645</name>
</gene>
<feature type="transmembrane region" description="Helical" evidence="1">
    <location>
        <begin position="76"/>
        <end position="92"/>
    </location>
</feature>
<organism evidence="2 3">
    <name type="scientific">Dokdonia donghaensis DSW-1</name>
    <dbReference type="NCBI Taxonomy" id="1300343"/>
    <lineage>
        <taxon>Bacteria</taxon>
        <taxon>Pseudomonadati</taxon>
        <taxon>Bacteroidota</taxon>
        <taxon>Flavobacteriia</taxon>
        <taxon>Flavobacteriales</taxon>
        <taxon>Flavobacteriaceae</taxon>
        <taxon>Dokdonia</taxon>
    </lineage>
</organism>
<dbReference type="EMBL" id="JSAQ01000001">
    <property type="protein sequence ID" value="KGO07423.1"/>
    <property type="molecule type" value="Genomic_DNA"/>
</dbReference>
<keyword evidence="3" id="KW-1185">Reference proteome</keyword>
<evidence type="ECO:0000313" key="2">
    <source>
        <dbReference type="EMBL" id="KGO07423.1"/>
    </source>
</evidence>
<evidence type="ECO:0000313" key="3">
    <source>
        <dbReference type="Proteomes" id="UP000030140"/>
    </source>
</evidence>
<reference evidence="2 3" key="1">
    <citation type="submission" date="2014-10" db="EMBL/GenBank/DDBJ databases">
        <title>Draft genome sequence of the proteorhodopsin-containing marine bacterium Dokdonia donghaensis.</title>
        <authorList>
            <person name="Gomez-Consarnau L."/>
            <person name="Gonzalez J.M."/>
            <person name="Riedel T."/>
            <person name="Jaenicke S."/>
            <person name="Wagner-Doebler I."/>
            <person name="Fuhrman J.A."/>
        </authorList>
    </citation>
    <scope>NUCLEOTIDE SEQUENCE [LARGE SCALE GENOMIC DNA]</scope>
    <source>
        <strain evidence="2 3">DSW-1</strain>
    </source>
</reference>
<evidence type="ECO:0000256" key="1">
    <source>
        <dbReference type="SAM" id="Phobius"/>
    </source>
</evidence>
<dbReference type="OrthoDB" id="1467772at2"/>
<feature type="transmembrane region" description="Helical" evidence="1">
    <location>
        <begin position="39"/>
        <end position="56"/>
    </location>
</feature>
<keyword evidence="1" id="KW-1133">Transmembrane helix</keyword>
<dbReference type="PATRIC" id="fig|1300343.5.peg.1220"/>
<feature type="transmembrane region" description="Helical" evidence="1">
    <location>
        <begin position="261"/>
        <end position="281"/>
    </location>
</feature>
<name>A0A0A2GY34_9FLAO</name>
<feature type="transmembrane region" description="Helical" evidence="1">
    <location>
        <begin position="229"/>
        <end position="249"/>
    </location>
</feature>
<sequence length="283" mass="31950">MQSIKRLFDFYINSSTHVSLSIVALGWITYLSLDINVNFTVLSFLFFSTVTGYNFVKYAEIAGLHHRSLAQSLKTIQIYSVICGVGMLVTSLFMSLEVWVACGILGLVTLLYAIPFFIPRNTAALVKGNLRSVAGLKIFIIGVVWSGVTVILPVLQDGIASWDVGVIFIQRILFVLALMIPFEIRDMVFDNPALKTLPQIVGVKKAKIIGVTWLLLYCVLEFFKDEFNLDTFLSQLFIMMVTSICIYLSQKRSAATMYFSSFWVEGIPLLWLWLVLVINYLSY</sequence>
<dbReference type="RefSeq" id="WP_035327458.1">
    <property type="nucleotide sequence ID" value="NZ_CP015125.1"/>
</dbReference>
<feature type="transmembrane region" description="Helical" evidence="1">
    <location>
        <begin position="205"/>
        <end position="223"/>
    </location>
</feature>
<feature type="transmembrane region" description="Helical" evidence="1">
    <location>
        <begin position="130"/>
        <end position="152"/>
    </location>
</feature>
<proteinExistence type="predicted"/>
<keyword evidence="1" id="KW-0812">Transmembrane</keyword>
<dbReference type="KEGG" id="ddo:I597_1208"/>
<feature type="transmembrane region" description="Helical" evidence="1">
    <location>
        <begin position="164"/>
        <end position="184"/>
    </location>
</feature>
<dbReference type="AlphaFoldDB" id="A0A0A2GY34"/>
<accession>A0A0A2GY34</accession>
<evidence type="ECO:0008006" key="4">
    <source>
        <dbReference type="Google" id="ProtNLM"/>
    </source>
</evidence>
<keyword evidence="1" id="KW-0472">Membrane</keyword>
<feature type="transmembrane region" description="Helical" evidence="1">
    <location>
        <begin position="98"/>
        <end position="118"/>
    </location>
</feature>
<dbReference type="Proteomes" id="UP000030140">
    <property type="component" value="Unassembled WGS sequence"/>
</dbReference>
<protein>
    <recommendedName>
        <fullName evidence="4">Prenyltransferase</fullName>
    </recommendedName>
</protein>
<feature type="transmembrane region" description="Helical" evidence="1">
    <location>
        <begin position="12"/>
        <end position="33"/>
    </location>
</feature>
<comment type="caution">
    <text evidence="2">The sequence shown here is derived from an EMBL/GenBank/DDBJ whole genome shotgun (WGS) entry which is preliminary data.</text>
</comment>